<evidence type="ECO:0000256" key="2">
    <source>
        <dbReference type="ARBA" id="ARBA00022448"/>
    </source>
</evidence>
<comment type="caution">
    <text evidence="9">The sequence shown here is derived from an EMBL/GenBank/DDBJ whole genome shotgun (WGS) entry which is preliminary data.</text>
</comment>
<proteinExistence type="inferred from homology"/>
<evidence type="ECO:0000313" key="9">
    <source>
        <dbReference type="EMBL" id="MBC5754316.1"/>
    </source>
</evidence>
<name>A0ABR7IBI6_9FIRM</name>
<evidence type="ECO:0000256" key="5">
    <source>
        <dbReference type="ARBA" id="ARBA00022989"/>
    </source>
</evidence>
<dbReference type="InterPro" id="IPR035906">
    <property type="entry name" value="MetI-like_sf"/>
</dbReference>
<dbReference type="PROSITE" id="PS50928">
    <property type="entry name" value="ABC_TM1"/>
    <property type="match status" value="1"/>
</dbReference>
<evidence type="ECO:0000313" key="10">
    <source>
        <dbReference type="Proteomes" id="UP000621540"/>
    </source>
</evidence>
<evidence type="ECO:0000256" key="6">
    <source>
        <dbReference type="ARBA" id="ARBA00023136"/>
    </source>
</evidence>
<evidence type="ECO:0000259" key="8">
    <source>
        <dbReference type="PROSITE" id="PS50928"/>
    </source>
</evidence>
<dbReference type="SUPFAM" id="SSF161098">
    <property type="entry name" value="MetI-like"/>
    <property type="match status" value="1"/>
</dbReference>
<evidence type="ECO:0000256" key="7">
    <source>
        <dbReference type="RuleBase" id="RU363032"/>
    </source>
</evidence>
<feature type="transmembrane region" description="Helical" evidence="7">
    <location>
        <begin position="197"/>
        <end position="219"/>
    </location>
</feature>
<dbReference type="Proteomes" id="UP000621540">
    <property type="component" value="Unassembled WGS sequence"/>
</dbReference>
<dbReference type="Pfam" id="PF00528">
    <property type="entry name" value="BPD_transp_1"/>
    <property type="match status" value="1"/>
</dbReference>
<keyword evidence="3" id="KW-1003">Cell membrane</keyword>
<dbReference type="Gene3D" id="1.10.3720.10">
    <property type="entry name" value="MetI-like"/>
    <property type="match status" value="1"/>
</dbReference>
<reference evidence="9 10" key="1">
    <citation type="submission" date="2020-08" db="EMBL/GenBank/DDBJ databases">
        <title>Genome public.</title>
        <authorList>
            <person name="Liu C."/>
            <person name="Sun Q."/>
        </authorList>
    </citation>
    <scope>NUCLEOTIDE SEQUENCE [LARGE SCALE GENOMIC DNA]</scope>
    <source>
        <strain evidence="9 10">BX0805</strain>
    </source>
</reference>
<evidence type="ECO:0000256" key="3">
    <source>
        <dbReference type="ARBA" id="ARBA00022475"/>
    </source>
</evidence>
<dbReference type="PANTHER" id="PTHR43744">
    <property type="entry name" value="ABC TRANSPORTER PERMEASE PROTEIN MG189-RELATED-RELATED"/>
    <property type="match status" value="1"/>
</dbReference>
<comment type="similarity">
    <text evidence="7">Belongs to the binding-protein-dependent transport system permease family.</text>
</comment>
<dbReference type="EMBL" id="JACOQH010000007">
    <property type="protein sequence ID" value="MBC5754316.1"/>
    <property type="molecule type" value="Genomic_DNA"/>
</dbReference>
<evidence type="ECO:0000256" key="1">
    <source>
        <dbReference type="ARBA" id="ARBA00004651"/>
    </source>
</evidence>
<organism evidence="9 10">
    <name type="scientific">Roseburia yibonii</name>
    <dbReference type="NCBI Taxonomy" id="2763063"/>
    <lineage>
        <taxon>Bacteria</taxon>
        <taxon>Bacillati</taxon>
        <taxon>Bacillota</taxon>
        <taxon>Clostridia</taxon>
        <taxon>Lachnospirales</taxon>
        <taxon>Lachnospiraceae</taxon>
        <taxon>Roseburia</taxon>
    </lineage>
</organism>
<keyword evidence="6 7" id="KW-0472">Membrane</keyword>
<feature type="transmembrane region" description="Helical" evidence="7">
    <location>
        <begin position="108"/>
        <end position="129"/>
    </location>
</feature>
<feature type="transmembrane region" description="Helical" evidence="7">
    <location>
        <begin position="77"/>
        <end position="101"/>
    </location>
</feature>
<keyword evidence="2 7" id="KW-0813">Transport</keyword>
<feature type="transmembrane region" description="Helical" evidence="7">
    <location>
        <begin position="12"/>
        <end position="32"/>
    </location>
</feature>
<comment type="subcellular location">
    <subcellularLocation>
        <location evidence="1 7">Cell membrane</location>
        <topology evidence="1 7">Multi-pass membrane protein</topology>
    </subcellularLocation>
</comment>
<gene>
    <name evidence="9" type="ORF">H8Z76_09905</name>
</gene>
<keyword evidence="10" id="KW-1185">Reference proteome</keyword>
<keyword evidence="4 7" id="KW-0812">Transmembrane</keyword>
<keyword evidence="5 7" id="KW-1133">Transmembrane helix</keyword>
<dbReference type="InterPro" id="IPR000515">
    <property type="entry name" value="MetI-like"/>
</dbReference>
<accession>A0ABR7IBI6</accession>
<dbReference type="CDD" id="cd06261">
    <property type="entry name" value="TM_PBP2"/>
    <property type="match status" value="1"/>
</dbReference>
<feature type="transmembrane region" description="Helical" evidence="7">
    <location>
        <begin position="141"/>
        <end position="159"/>
    </location>
</feature>
<feature type="domain" description="ABC transmembrane type-1" evidence="8">
    <location>
        <begin position="73"/>
        <end position="265"/>
    </location>
</feature>
<dbReference type="RefSeq" id="WP_147619010.1">
    <property type="nucleotide sequence ID" value="NZ_JACOQH010000007.1"/>
</dbReference>
<protein>
    <submittedName>
        <fullName evidence="9">Carbohydrate ABC transporter permease</fullName>
    </submittedName>
</protein>
<dbReference type="PANTHER" id="PTHR43744:SF2">
    <property type="entry name" value="ARABINOOLIGOSACCHARIDES TRANSPORT SYSTEM PERMEASE PROTEIN ARAQ"/>
    <property type="match status" value="1"/>
</dbReference>
<feature type="transmembrane region" description="Helical" evidence="7">
    <location>
        <begin position="247"/>
        <end position="265"/>
    </location>
</feature>
<sequence length="280" mass="31238">MKKYGKIVRTAIAYAVLIILTFLCLFFFYVLIINATRSHAELQKGFSALPGTHFLENLKNVANDGSFPMFRGIFNSLLVSICSAALCTYFSSLTAYGLYAYQFKARKAAFTFIMAILVMPTQVTAMGFLRLVTKMGLYDTLWPLIIPSIASPAVFYFMYSYLQSSLPLSLVEAARIDGSGEFRTFNKIVMPIMKPAVAVQAIFTFVGSWNNYFVPALIIQSKDKMTVPILIATLRGADYMNFDMGKVYMMIMVAIVPIIIMYLLLSKYIIAGVTLGGVKE</sequence>
<evidence type="ECO:0000256" key="4">
    <source>
        <dbReference type="ARBA" id="ARBA00022692"/>
    </source>
</evidence>